<dbReference type="InterPro" id="IPR042242">
    <property type="entry name" value="RecO_C"/>
</dbReference>
<evidence type="ECO:0000256" key="5">
    <source>
        <dbReference type="ARBA" id="ARBA00023172"/>
    </source>
</evidence>
<evidence type="ECO:0000313" key="10">
    <source>
        <dbReference type="EMBL" id="MBB5848076.1"/>
    </source>
</evidence>
<dbReference type="SUPFAM" id="SSF50249">
    <property type="entry name" value="Nucleic acid-binding proteins"/>
    <property type="match status" value="1"/>
</dbReference>
<dbReference type="NCBIfam" id="TIGR00613">
    <property type="entry name" value="reco"/>
    <property type="match status" value="1"/>
</dbReference>
<dbReference type="PANTHER" id="PTHR33991:SF1">
    <property type="entry name" value="DNA REPAIR PROTEIN RECO"/>
    <property type="match status" value="1"/>
</dbReference>
<evidence type="ECO:0000256" key="1">
    <source>
        <dbReference type="ARBA" id="ARBA00003065"/>
    </source>
</evidence>
<keyword evidence="5 8" id="KW-0233">DNA recombination</keyword>
<dbReference type="GO" id="GO:0006302">
    <property type="term" value="P:double-strand break repair"/>
    <property type="evidence" value="ECO:0007669"/>
    <property type="project" value="TreeGrafter"/>
</dbReference>
<reference evidence="10 11" key="1">
    <citation type="submission" date="2020-08" db="EMBL/GenBank/DDBJ databases">
        <title>Sequencing the genomes of 1000 actinobacteria strains.</title>
        <authorList>
            <person name="Klenk H.-P."/>
        </authorList>
    </citation>
    <scope>NUCLEOTIDE SEQUENCE [LARGE SCALE GENOMIC DNA]</scope>
    <source>
        <strain evidence="10 11">DSM 17945</strain>
    </source>
</reference>
<dbReference type="Proteomes" id="UP000567246">
    <property type="component" value="Unassembled WGS sequence"/>
</dbReference>
<evidence type="ECO:0000256" key="8">
    <source>
        <dbReference type="HAMAP-Rule" id="MF_00201"/>
    </source>
</evidence>
<dbReference type="HAMAP" id="MF_00201">
    <property type="entry name" value="RecO"/>
    <property type="match status" value="1"/>
</dbReference>
<evidence type="ECO:0000256" key="6">
    <source>
        <dbReference type="ARBA" id="ARBA00023204"/>
    </source>
</evidence>
<feature type="domain" description="DNA replication/recombination mediator RecO N-terminal" evidence="9">
    <location>
        <begin position="21"/>
        <end position="97"/>
    </location>
</feature>
<name>A0A7W9JHQ4_9MICC</name>
<evidence type="ECO:0000256" key="2">
    <source>
        <dbReference type="ARBA" id="ARBA00007452"/>
    </source>
</evidence>
<dbReference type="Pfam" id="PF11967">
    <property type="entry name" value="RecO_N"/>
    <property type="match status" value="1"/>
</dbReference>
<dbReference type="InterPro" id="IPR037278">
    <property type="entry name" value="ARFGAP/RecO"/>
</dbReference>
<protein>
    <recommendedName>
        <fullName evidence="3 8">DNA repair protein RecO</fullName>
    </recommendedName>
    <alternativeName>
        <fullName evidence="7 8">Recombination protein O</fullName>
    </alternativeName>
</protein>
<sequence>MSGSGPSRRGARHGGYAANSFRTEAIVLRTHRLGEADRIVEALTPEHGLVRAVAKGVRKTSSRLGSTVEPFMHTTLQLARGRGELLTVTQAQLLHPYATMLAADYDAYAVAGALAEAVERIPAVDEAGRRAQYRLLHGALAALARRRHDPRLILHSFLLRTLAQAGWAPTFDRCARCGAPGPHSAVHVALGGAVCPECRPPGAAHPAPQTLALLAALAAGDWATADASDAAARREAAGIVAAYLQFHAERRLVSLSVLDQDLGLPAPRVERRP</sequence>
<dbReference type="GO" id="GO:0043590">
    <property type="term" value="C:bacterial nucleoid"/>
    <property type="evidence" value="ECO:0007669"/>
    <property type="project" value="TreeGrafter"/>
</dbReference>
<dbReference type="SUPFAM" id="SSF57863">
    <property type="entry name" value="ArfGap/RecO-like zinc finger"/>
    <property type="match status" value="1"/>
</dbReference>
<dbReference type="EMBL" id="JACHMW010000001">
    <property type="protein sequence ID" value="MBB5848076.1"/>
    <property type="molecule type" value="Genomic_DNA"/>
</dbReference>
<evidence type="ECO:0000256" key="4">
    <source>
        <dbReference type="ARBA" id="ARBA00022763"/>
    </source>
</evidence>
<dbReference type="Pfam" id="PF02565">
    <property type="entry name" value="RecO_C"/>
    <property type="match status" value="1"/>
</dbReference>
<dbReference type="Gene3D" id="2.40.50.140">
    <property type="entry name" value="Nucleic acid-binding proteins"/>
    <property type="match status" value="1"/>
</dbReference>
<comment type="function">
    <text evidence="1 8">Involved in DNA repair and RecF pathway recombination.</text>
</comment>
<dbReference type="InterPro" id="IPR012340">
    <property type="entry name" value="NA-bd_OB-fold"/>
</dbReference>
<comment type="similarity">
    <text evidence="2 8">Belongs to the RecO family.</text>
</comment>
<dbReference type="Gene3D" id="1.20.1440.120">
    <property type="entry name" value="Recombination protein O, C-terminal domain"/>
    <property type="match status" value="1"/>
</dbReference>
<organism evidence="10 11">
    <name type="scientific">Micrococcus endophyticus</name>
    <dbReference type="NCBI Taxonomy" id="455343"/>
    <lineage>
        <taxon>Bacteria</taxon>
        <taxon>Bacillati</taxon>
        <taxon>Actinomycetota</taxon>
        <taxon>Actinomycetes</taxon>
        <taxon>Micrococcales</taxon>
        <taxon>Micrococcaceae</taxon>
        <taxon>Micrococcus</taxon>
    </lineage>
</organism>
<dbReference type="GO" id="GO:0006310">
    <property type="term" value="P:DNA recombination"/>
    <property type="evidence" value="ECO:0007669"/>
    <property type="project" value="UniProtKB-UniRule"/>
</dbReference>
<keyword evidence="4 8" id="KW-0227">DNA damage</keyword>
<dbReference type="InterPro" id="IPR003717">
    <property type="entry name" value="RecO"/>
</dbReference>
<comment type="caution">
    <text evidence="10">The sequence shown here is derived from an EMBL/GenBank/DDBJ whole genome shotgun (WGS) entry which is preliminary data.</text>
</comment>
<dbReference type="InterPro" id="IPR022572">
    <property type="entry name" value="DNA_rep/recomb_RecO_N"/>
</dbReference>
<evidence type="ECO:0000256" key="7">
    <source>
        <dbReference type="ARBA" id="ARBA00033409"/>
    </source>
</evidence>
<evidence type="ECO:0000313" key="11">
    <source>
        <dbReference type="Proteomes" id="UP000567246"/>
    </source>
</evidence>
<dbReference type="PANTHER" id="PTHR33991">
    <property type="entry name" value="DNA REPAIR PROTEIN RECO"/>
    <property type="match status" value="1"/>
</dbReference>
<evidence type="ECO:0000256" key="3">
    <source>
        <dbReference type="ARBA" id="ARBA00021310"/>
    </source>
</evidence>
<accession>A0A7W9JHQ4</accession>
<proteinExistence type="inferred from homology"/>
<evidence type="ECO:0000259" key="9">
    <source>
        <dbReference type="Pfam" id="PF11967"/>
    </source>
</evidence>
<keyword evidence="11" id="KW-1185">Reference proteome</keyword>
<dbReference type="RefSeq" id="WP_184170856.1">
    <property type="nucleotide sequence ID" value="NZ_BAABAG010000005.1"/>
</dbReference>
<gene>
    <name evidence="8" type="primary">recO</name>
    <name evidence="10" type="ORF">HDA33_000640</name>
</gene>
<keyword evidence="6 8" id="KW-0234">DNA repair</keyword>
<dbReference type="AlphaFoldDB" id="A0A7W9JHQ4"/>